<sequence>MSQTAKAYTLAPDLDKPEKQPEPTLRGDGVTADRYIDADYAKQEWRKVWMRTWNLAGMAYHVKEPGEYITVDLGHESIIVVCGDDNEVRAFYNSCPHRGTRITSAEEGFAQKFSCPYHGWEFDKMGVTSYVPNEEDYPQGGPCGKKRLKQIQCRILFGMVWINMDESAESLESFLGEEIVTELDSYHIEDMIRVLNITADSPCNWKIITDNFNEAYHVQVLHPGLIPYIEANYKACQFDLMDTGHNRGWFPSHNPSILHTEEHIGEHLAAIMRQWDLNPDDFKANENRPLIRKAIQSSKRELGQSKGYNHYQEYADYQFTDYVIYNIFPNTVITVGPDGAQLLRPRPHPSGDPQRCLFDHWWMVHKIEGQTETPSPAGGPDLPVEDAEHEVVMYGEKSLGTTADEDLSIAKMQQEGLSSAGFQQFYMPHQERRVQHFHEVLNDYMAKE</sequence>
<dbReference type="PRINTS" id="PR00090">
    <property type="entry name" value="RNGDIOXGNASE"/>
</dbReference>
<organism evidence="9 10">
    <name type="scientific">Halioxenophilus aromaticivorans</name>
    <dbReference type="NCBI Taxonomy" id="1306992"/>
    <lineage>
        <taxon>Bacteria</taxon>
        <taxon>Pseudomonadati</taxon>
        <taxon>Pseudomonadota</taxon>
        <taxon>Gammaproteobacteria</taxon>
        <taxon>Alteromonadales</taxon>
        <taxon>Alteromonadaceae</taxon>
        <taxon>Halioxenophilus</taxon>
    </lineage>
</organism>
<evidence type="ECO:0000256" key="2">
    <source>
        <dbReference type="ARBA" id="ARBA00022714"/>
    </source>
</evidence>
<evidence type="ECO:0000256" key="7">
    <source>
        <dbReference type="SAM" id="MobiDB-lite"/>
    </source>
</evidence>
<keyword evidence="4" id="KW-0560">Oxidoreductase</keyword>
<dbReference type="InterPro" id="IPR015879">
    <property type="entry name" value="Ring_hydroxy_dOase_asu_C_dom"/>
</dbReference>
<reference evidence="10" key="1">
    <citation type="journal article" date="2019" name="Int. J. Syst. Evol. Microbiol.">
        <title>The Global Catalogue of Microorganisms (GCM) 10K type strain sequencing project: providing services to taxonomists for standard genome sequencing and annotation.</title>
        <authorList>
            <consortium name="The Broad Institute Genomics Platform"/>
            <consortium name="The Broad Institute Genome Sequencing Center for Infectious Disease"/>
            <person name="Wu L."/>
            <person name="Ma J."/>
        </authorList>
    </citation>
    <scope>NUCLEOTIDE SEQUENCE [LARGE SCALE GENOMIC DNA]</scope>
    <source>
        <strain evidence="10">JCM 19134</strain>
    </source>
</reference>
<dbReference type="CDD" id="cd03469">
    <property type="entry name" value="Rieske_RO_Alpha_N"/>
    <property type="match status" value="1"/>
</dbReference>
<dbReference type="InterPro" id="IPR036922">
    <property type="entry name" value="Rieske_2Fe-2S_sf"/>
</dbReference>
<dbReference type="Pfam" id="PF00355">
    <property type="entry name" value="Rieske"/>
    <property type="match status" value="1"/>
</dbReference>
<feature type="region of interest" description="Disordered" evidence="7">
    <location>
        <begin position="1"/>
        <end position="28"/>
    </location>
</feature>
<gene>
    <name evidence="9" type="ORF">GCM10025791_36490</name>
</gene>
<dbReference type="Proteomes" id="UP001409585">
    <property type="component" value="Unassembled WGS sequence"/>
</dbReference>
<dbReference type="AlphaFoldDB" id="A0AAV3U6B3"/>
<evidence type="ECO:0000256" key="4">
    <source>
        <dbReference type="ARBA" id="ARBA00023002"/>
    </source>
</evidence>
<evidence type="ECO:0000256" key="1">
    <source>
        <dbReference type="ARBA" id="ARBA00001962"/>
    </source>
</evidence>
<dbReference type="Gene3D" id="2.102.10.10">
    <property type="entry name" value="Rieske [2Fe-2S] iron-sulphur domain"/>
    <property type="match status" value="1"/>
</dbReference>
<evidence type="ECO:0000256" key="6">
    <source>
        <dbReference type="ARBA" id="ARBA00023014"/>
    </source>
</evidence>
<feature type="domain" description="Rieske" evidence="8">
    <location>
        <begin position="55"/>
        <end position="162"/>
    </location>
</feature>
<dbReference type="InterPro" id="IPR001663">
    <property type="entry name" value="Rng_hydr_dOase-A"/>
</dbReference>
<dbReference type="GO" id="GO:0005506">
    <property type="term" value="F:iron ion binding"/>
    <property type="evidence" value="ECO:0007669"/>
    <property type="project" value="InterPro"/>
</dbReference>
<dbReference type="PANTHER" id="PTHR43756">
    <property type="entry name" value="CHOLINE MONOOXYGENASE, CHLOROPLASTIC"/>
    <property type="match status" value="1"/>
</dbReference>
<keyword evidence="5" id="KW-0408">Iron</keyword>
<dbReference type="CDD" id="cd08882">
    <property type="entry name" value="RHO_alpha_C_MupW-like"/>
    <property type="match status" value="1"/>
</dbReference>
<proteinExistence type="predicted"/>
<dbReference type="InterPro" id="IPR017941">
    <property type="entry name" value="Rieske_2Fe-2S"/>
</dbReference>
<dbReference type="PANTHER" id="PTHR43756:SF5">
    <property type="entry name" value="CHOLINE MONOOXYGENASE, CHLOROPLASTIC"/>
    <property type="match status" value="1"/>
</dbReference>
<dbReference type="EMBL" id="BAABLX010000029">
    <property type="protein sequence ID" value="GAA4952497.1"/>
    <property type="molecule type" value="Genomic_DNA"/>
</dbReference>
<evidence type="ECO:0000313" key="10">
    <source>
        <dbReference type="Proteomes" id="UP001409585"/>
    </source>
</evidence>
<comment type="caution">
    <text evidence="9">The sequence shown here is derived from an EMBL/GenBank/DDBJ whole genome shotgun (WGS) entry which is preliminary data.</text>
</comment>
<keyword evidence="6" id="KW-0411">Iron-sulfur</keyword>
<protein>
    <recommendedName>
        <fullName evidence="8">Rieske domain-containing protein</fullName>
    </recommendedName>
</protein>
<keyword evidence="2" id="KW-0001">2Fe-2S</keyword>
<keyword evidence="3" id="KW-0479">Metal-binding</keyword>
<keyword evidence="10" id="KW-1185">Reference proteome</keyword>
<dbReference type="SUPFAM" id="SSF50022">
    <property type="entry name" value="ISP domain"/>
    <property type="match status" value="1"/>
</dbReference>
<evidence type="ECO:0000256" key="5">
    <source>
        <dbReference type="ARBA" id="ARBA00023004"/>
    </source>
</evidence>
<accession>A0AAV3U6B3</accession>
<dbReference type="PROSITE" id="PS51296">
    <property type="entry name" value="RIESKE"/>
    <property type="match status" value="1"/>
</dbReference>
<dbReference type="GO" id="GO:0016491">
    <property type="term" value="F:oxidoreductase activity"/>
    <property type="evidence" value="ECO:0007669"/>
    <property type="project" value="UniProtKB-KW"/>
</dbReference>
<dbReference type="Pfam" id="PF00848">
    <property type="entry name" value="Ring_hydroxyl_A"/>
    <property type="match status" value="1"/>
</dbReference>
<dbReference type="GO" id="GO:0051537">
    <property type="term" value="F:2 iron, 2 sulfur cluster binding"/>
    <property type="evidence" value="ECO:0007669"/>
    <property type="project" value="UniProtKB-KW"/>
</dbReference>
<evidence type="ECO:0000313" key="9">
    <source>
        <dbReference type="EMBL" id="GAA4952497.1"/>
    </source>
</evidence>
<comment type="cofactor">
    <cofactor evidence="1">
        <name>Fe cation</name>
        <dbReference type="ChEBI" id="CHEBI:24875"/>
    </cofactor>
</comment>
<dbReference type="RefSeq" id="WP_345425851.1">
    <property type="nucleotide sequence ID" value="NZ_AP031496.1"/>
</dbReference>
<dbReference type="SUPFAM" id="SSF55961">
    <property type="entry name" value="Bet v1-like"/>
    <property type="match status" value="1"/>
</dbReference>
<evidence type="ECO:0000259" key="8">
    <source>
        <dbReference type="PROSITE" id="PS51296"/>
    </source>
</evidence>
<dbReference type="Gene3D" id="3.90.380.10">
    <property type="entry name" value="Naphthalene 1,2-dioxygenase Alpha Subunit, Chain A, domain 1"/>
    <property type="match status" value="1"/>
</dbReference>
<name>A0AAV3U6B3_9ALTE</name>
<evidence type="ECO:0000256" key="3">
    <source>
        <dbReference type="ARBA" id="ARBA00022723"/>
    </source>
</evidence>